<sequence>MRVEQKITEIIAHMSHSHQQMARVIDAERQVAVRMAQIVHAIPDAEPAFEGTSGILENAGRINKSVISYLNAIADLEEAMAENLGVVIKEMKSQDEE</sequence>
<dbReference type="STRING" id="44252.DJ90_1109"/>
<evidence type="ECO:0000313" key="1">
    <source>
        <dbReference type="EMBL" id="KFN10298.1"/>
    </source>
</evidence>
<gene>
    <name evidence="1" type="ORF">DJ90_1109</name>
</gene>
<name>A0A090ZIP8_PAEMA</name>
<dbReference type="HOGENOM" id="CLU_2370160_0_0_9"/>
<dbReference type="PATRIC" id="fig|44252.3.peg.1577"/>
<proteinExistence type="predicted"/>
<dbReference type="Proteomes" id="UP000029278">
    <property type="component" value="Unassembled WGS sequence"/>
</dbReference>
<evidence type="ECO:0000313" key="2">
    <source>
        <dbReference type="Proteomes" id="UP000029278"/>
    </source>
</evidence>
<dbReference type="EMBL" id="JMQA01000018">
    <property type="protein sequence ID" value="KFN10298.1"/>
    <property type="molecule type" value="Genomic_DNA"/>
</dbReference>
<evidence type="ECO:0008006" key="3">
    <source>
        <dbReference type="Google" id="ProtNLM"/>
    </source>
</evidence>
<protein>
    <recommendedName>
        <fullName evidence="3">Nucleoside-diphosphate sugar epimerase</fullName>
    </recommendedName>
</protein>
<accession>A0A090ZIP8</accession>
<organism evidence="1 2">
    <name type="scientific">Paenibacillus macerans</name>
    <name type="common">Bacillus macerans</name>
    <dbReference type="NCBI Taxonomy" id="44252"/>
    <lineage>
        <taxon>Bacteria</taxon>
        <taxon>Bacillati</taxon>
        <taxon>Bacillota</taxon>
        <taxon>Bacilli</taxon>
        <taxon>Bacillales</taxon>
        <taxon>Paenibacillaceae</taxon>
        <taxon>Paenibacillus</taxon>
    </lineage>
</organism>
<comment type="caution">
    <text evidence="1">The sequence shown here is derived from an EMBL/GenBank/DDBJ whole genome shotgun (WGS) entry which is preliminary data.</text>
</comment>
<reference evidence="1 2" key="1">
    <citation type="submission" date="2014-04" db="EMBL/GenBank/DDBJ databases">
        <authorList>
            <person name="Bishop-Lilly K.A."/>
            <person name="Broomall S.M."/>
            <person name="Chain P.S."/>
            <person name="Chertkov O."/>
            <person name="Coyne S.R."/>
            <person name="Daligault H.E."/>
            <person name="Davenport K.W."/>
            <person name="Erkkila T."/>
            <person name="Frey K.G."/>
            <person name="Gibbons H.S."/>
            <person name="Gu W."/>
            <person name="Jaissle J."/>
            <person name="Johnson S.L."/>
            <person name="Koroleva G.I."/>
            <person name="Ladner J.T."/>
            <person name="Lo C.-C."/>
            <person name="Minogue T.D."/>
            <person name="Munk C."/>
            <person name="Palacios G.F."/>
            <person name="Redden C.L."/>
            <person name="Rosenzweig C.N."/>
            <person name="Scholz M.B."/>
            <person name="Teshima H."/>
            <person name="Xu Y."/>
        </authorList>
    </citation>
    <scope>NUCLEOTIDE SEQUENCE [LARGE SCALE GENOMIC DNA]</scope>
    <source>
        <strain evidence="1 2">8244</strain>
    </source>
</reference>
<dbReference type="AlphaFoldDB" id="A0A090ZIP8"/>
<keyword evidence="2" id="KW-1185">Reference proteome</keyword>